<comment type="caution">
    <text evidence="2">The sequence shown here is derived from an EMBL/GenBank/DDBJ whole genome shotgun (WGS) entry which is preliminary data.</text>
</comment>
<name>A0A9W4IPT4_9EURO</name>
<feature type="transmembrane region" description="Helical" evidence="1">
    <location>
        <begin position="25"/>
        <end position="43"/>
    </location>
</feature>
<dbReference type="AlphaFoldDB" id="A0A9W4IPT4"/>
<organism evidence="2 3">
    <name type="scientific">Penicillium salamii</name>
    <dbReference type="NCBI Taxonomy" id="1612424"/>
    <lineage>
        <taxon>Eukaryota</taxon>
        <taxon>Fungi</taxon>
        <taxon>Dikarya</taxon>
        <taxon>Ascomycota</taxon>
        <taxon>Pezizomycotina</taxon>
        <taxon>Eurotiomycetes</taxon>
        <taxon>Eurotiomycetidae</taxon>
        <taxon>Eurotiales</taxon>
        <taxon>Aspergillaceae</taxon>
        <taxon>Penicillium</taxon>
    </lineage>
</organism>
<accession>A0A9W4IPT4</accession>
<dbReference type="Proteomes" id="UP001152592">
    <property type="component" value="Unassembled WGS sequence"/>
</dbReference>
<dbReference type="EMBL" id="CAJVPD010000099">
    <property type="protein sequence ID" value="CAG8315268.1"/>
    <property type="molecule type" value="Genomic_DNA"/>
</dbReference>
<evidence type="ECO:0000313" key="3">
    <source>
        <dbReference type="Proteomes" id="UP001152592"/>
    </source>
</evidence>
<reference evidence="2" key="1">
    <citation type="submission" date="2021-07" db="EMBL/GenBank/DDBJ databases">
        <authorList>
            <person name="Branca A.L. A."/>
        </authorList>
    </citation>
    <scope>NUCLEOTIDE SEQUENCE</scope>
</reference>
<sequence length="99" mass="11350">MKTKPADQFVETKNGWTDIVTVVRIWGYSLGVEIVIALVYFILNKIQWLDNLGRVQRDKGEIKIENFLANLSRLTVEYEESGEPKGRFCLAASKEEEAE</sequence>
<proteinExistence type="predicted"/>
<keyword evidence="1" id="KW-0472">Membrane</keyword>
<evidence type="ECO:0000313" key="2">
    <source>
        <dbReference type="EMBL" id="CAG8315268.1"/>
    </source>
</evidence>
<dbReference type="OrthoDB" id="4657524at2759"/>
<protein>
    <submittedName>
        <fullName evidence="2">Uncharacterized protein</fullName>
    </submittedName>
</protein>
<evidence type="ECO:0000256" key="1">
    <source>
        <dbReference type="SAM" id="Phobius"/>
    </source>
</evidence>
<keyword evidence="1" id="KW-1133">Transmembrane helix</keyword>
<gene>
    <name evidence="2" type="ORF">PSALAMII_LOCUS2170</name>
</gene>
<keyword evidence="1" id="KW-0812">Transmembrane</keyword>